<protein>
    <recommendedName>
        <fullName evidence="1">DUF4123 domain-containing protein</fullName>
    </recommendedName>
</protein>
<evidence type="ECO:0000313" key="3">
    <source>
        <dbReference type="Proteomes" id="UP000019184"/>
    </source>
</evidence>
<dbReference type="EMBL" id="CBTK010000106">
    <property type="protein sequence ID" value="CDH44862.1"/>
    <property type="molecule type" value="Genomic_DNA"/>
</dbReference>
<dbReference type="Proteomes" id="UP000019184">
    <property type="component" value="Unassembled WGS sequence"/>
</dbReference>
<feature type="domain" description="DUF4123" evidence="1">
    <location>
        <begin position="22"/>
        <end position="140"/>
    </location>
</feature>
<evidence type="ECO:0000313" key="2">
    <source>
        <dbReference type="EMBL" id="CDH44862.1"/>
    </source>
</evidence>
<name>A0A7U7GAI1_9GAMM</name>
<sequence>MSDQVPLKVLREQLFAIPGAMVYAVLDGASVPELPQRLAQWQIESVCLLRGELQPDVAQTAPYLAAFQPDTPFAEWVLSEGWGKHWGIFVISNAHFRALRQHFRSFLMVYTPEGKPVYFRYYDPRVLRVYLPTCNTPELRTVFGPVLRYIVEDADPTALLKFWPDGEPCGSELVRLA</sequence>
<evidence type="ECO:0000259" key="1">
    <source>
        <dbReference type="Pfam" id="PF13503"/>
    </source>
</evidence>
<reference evidence="2 3" key="1">
    <citation type="journal article" date="2014" name="ISME J.">
        <title>Candidatus Competibacter-lineage genomes retrieved from metagenomes reveal functional metabolic diversity.</title>
        <authorList>
            <person name="McIlroy S.J."/>
            <person name="Albertsen M."/>
            <person name="Andresen E.K."/>
            <person name="Saunders A.M."/>
            <person name="Kristiansen R."/>
            <person name="Stokholm-Bjerregaard M."/>
            <person name="Nielsen K.L."/>
            <person name="Nielsen P.H."/>
        </authorList>
    </citation>
    <scope>NUCLEOTIDE SEQUENCE [LARGE SCALE GENOMIC DNA]</scope>
    <source>
        <strain evidence="2 3">Run_B_J11</strain>
    </source>
</reference>
<dbReference type="AlphaFoldDB" id="A0A7U7GAI1"/>
<dbReference type="RefSeq" id="WP_051497593.1">
    <property type="nucleotide sequence ID" value="NZ_CBTK010000106.1"/>
</dbReference>
<proteinExistence type="predicted"/>
<dbReference type="Pfam" id="PF13503">
    <property type="entry name" value="DUF4123"/>
    <property type="match status" value="1"/>
</dbReference>
<accession>A0A7U7GAI1</accession>
<organism evidence="2 3">
    <name type="scientific">Candidatus Contendobacter odensis Run_B_J11</name>
    <dbReference type="NCBI Taxonomy" id="1400861"/>
    <lineage>
        <taxon>Bacteria</taxon>
        <taxon>Pseudomonadati</taxon>
        <taxon>Pseudomonadota</taxon>
        <taxon>Gammaproteobacteria</taxon>
        <taxon>Candidatus Competibacteraceae</taxon>
        <taxon>Candidatus Contendibacter</taxon>
    </lineage>
</organism>
<dbReference type="InterPro" id="IPR025391">
    <property type="entry name" value="DUF4123"/>
</dbReference>
<keyword evidence="3" id="KW-1185">Reference proteome</keyword>
<comment type="caution">
    <text evidence="2">The sequence shown here is derived from an EMBL/GenBank/DDBJ whole genome shotgun (WGS) entry which is preliminary data.</text>
</comment>
<gene>
    <name evidence="2" type="ORF">BN874_1940006</name>
</gene>